<sequence length="378" mass="41705">MVTCSHQITKQKTKQRCYLRFFTGGFKMSVITFVCAGQMNSAITFPAFENGHEVRLVGSPLDRDIIYGLKKDNFHITLKRTLHDGIKYYQIEELEEALKGADLVLGGVSSFGLDWFCDEILPVLPEDVPVLTVTKGMVDLEDGTLVPYPHIFAQRQPEGKHLNLNAIGGPCTSYELADHDDSHVAFCGKDIETLKYIKSLLETDYYHISLSTDVVGVECAVAMKNAYALGVSLAVGLAEKRDGKIGSQHYNSQAALFGQSVKEMTKLLELIGGKPENIIHGAGDLYVTIFGGRTRKIGTLLGRGLSFEEAMAELQGVTLESIVISTRTARAVRKLAERGIVSLEDFPLLMHVDAIINQGAEVNIPWKDFTWNDFSLAE</sequence>
<evidence type="ECO:0000256" key="3">
    <source>
        <dbReference type="ARBA" id="ARBA00022857"/>
    </source>
</evidence>
<evidence type="ECO:0000313" key="16">
    <source>
        <dbReference type="Proteomes" id="UP000003174"/>
    </source>
</evidence>
<evidence type="ECO:0000313" key="15">
    <source>
        <dbReference type="EMBL" id="EEG35810.1"/>
    </source>
</evidence>
<dbReference type="AlphaFoldDB" id="C0EY99"/>
<evidence type="ECO:0000259" key="13">
    <source>
        <dbReference type="Pfam" id="PF01210"/>
    </source>
</evidence>
<feature type="domain" description="Glycerol-3-phosphate dehydrogenase NAD-dependent N-terminal" evidence="13">
    <location>
        <begin position="31"/>
        <end position="185"/>
    </location>
</feature>
<proteinExistence type="inferred from homology"/>
<name>C0EY99_9FIRM</name>
<evidence type="ECO:0000256" key="4">
    <source>
        <dbReference type="ARBA" id="ARBA00023002"/>
    </source>
</evidence>
<evidence type="ECO:0000256" key="7">
    <source>
        <dbReference type="ARBA" id="ARBA00023209"/>
    </source>
</evidence>
<dbReference type="PANTHER" id="PTHR11728">
    <property type="entry name" value="GLYCEROL-3-PHOSPHATE DEHYDROGENASE"/>
    <property type="match status" value="1"/>
</dbReference>
<dbReference type="InterPro" id="IPR036291">
    <property type="entry name" value="NAD(P)-bd_dom_sf"/>
</dbReference>
<evidence type="ECO:0000256" key="1">
    <source>
        <dbReference type="ARBA" id="ARBA00011009"/>
    </source>
</evidence>
<dbReference type="Pfam" id="PF07479">
    <property type="entry name" value="NAD_Gly3P_dh_C"/>
    <property type="match status" value="1"/>
</dbReference>
<feature type="binding site" evidence="10">
    <location>
        <position position="293"/>
    </location>
    <ligand>
        <name>NAD(+)</name>
        <dbReference type="ChEBI" id="CHEBI:57540"/>
    </ligand>
</feature>
<keyword evidence="2" id="KW-0444">Lipid biosynthesis</keyword>
<evidence type="ECO:0000256" key="12">
    <source>
        <dbReference type="RuleBase" id="RU000439"/>
    </source>
</evidence>
<dbReference type="GO" id="GO:0008654">
    <property type="term" value="P:phospholipid biosynthetic process"/>
    <property type="evidence" value="ECO:0007669"/>
    <property type="project" value="UniProtKB-KW"/>
</dbReference>
<dbReference type="InterPro" id="IPR011128">
    <property type="entry name" value="G3P_DH_NAD-dep_N"/>
</dbReference>
<comment type="similarity">
    <text evidence="1 11">Belongs to the NAD-dependent glycerol-3-phosphate dehydrogenase family.</text>
</comment>
<comment type="caution">
    <text evidence="15">The sequence shown here is derived from an EMBL/GenBank/DDBJ whole genome shotgun (WGS) entry which is preliminary data.</text>
</comment>
<dbReference type="GO" id="GO:0051287">
    <property type="term" value="F:NAD binding"/>
    <property type="evidence" value="ECO:0007669"/>
    <property type="project" value="InterPro"/>
</dbReference>
<reference evidence="15 16" key="1">
    <citation type="submission" date="2009-01" db="EMBL/GenBank/DDBJ databases">
        <authorList>
            <person name="Fulton L."/>
            <person name="Clifton S."/>
            <person name="Fulton B."/>
            <person name="Xu J."/>
            <person name="Minx P."/>
            <person name="Pepin K.H."/>
            <person name="Johnson M."/>
            <person name="Bhonagiri V."/>
            <person name="Nash W.E."/>
            <person name="Mardis E.R."/>
            <person name="Wilson R.K."/>
        </authorList>
    </citation>
    <scope>NUCLEOTIDE SEQUENCE [LARGE SCALE GENOMIC DNA]</scope>
    <source>
        <strain evidence="15 16">DSM 3353</strain>
    </source>
</reference>
<dbReference type="SUPFAM" id="SSF48179">
    <property type="entry name" value="6-phosphogluconate dehydrogenase C-terminal domain-like"/>
    <property type="match status" value="1"/>
</dbReference>
<feature type="domain" description="Glycerol-3-phosphate dehydrogenase NAD-dependent C-terminal" evidence="14">
    <location>
        <begin position="213"/>
        <end position="363"/>
    </location>
</feature>
<dbReference type="Gene3D" id="3.40.50.720">
    <property type="entry name" value="NAD(P)-binding Rossmann-like Domain"/>
    <property type="match status" value="1"/>
</dbReference>
<dbReference type="InterPro" id="IPR006168">
    <property type="entry name" value="G3P_DH_NAD-dep"/>
</dbReference>
<keyword evidence="3" id="KW-0521">NADP</keyword>
<keyword evidence="7" id="KW-0594">Phospholipid biosynthesis</keyword>
<evidence type="ECO:0000256" key="2">
    <source>
        <dbReference type="ARBA" id="ARBA00022516"/>
    </source>
</evidence>
<dbReference type="GO" id="GO:0141153">
    <property type="term" value="F:glycerol-3-phosphate dehydrogenase (NADP+) activity"/>
    <property type="evidence" value="ECO:0007669"/>
    <property type="project" value="RHEA"/>
</dbReference>
<evidence type="ECO:0000256" key="6">
    <source>
        <dbReference type="ARBA" id="ARBA00023098"/>
    </source>
</evidence>
<evidence type="ECO:0000256" key="9">
    <source>
        <dbReference type="PIRSR" id="PIRSR000114-1"/>
    </source>
</evidence>
<dbReference type="PIRSF" id="PIRSF000114">
    <property type="entry name" value="Glycerol-3-P_dh"/>
    <property type="match status" value="1"/>
</dbReference>
<evidence type="ECO:0000256" key="8">
    <source>
        <dbReference type="ARBA" id="ARBA00023264"/>
    </source>
</evidence>
<dbReference type="EMBL" id="ACEP01000105">
    <property type="protein sequence ID" value="EEG35810.1"/>
    <property type="molecule type" value="Genomic_DNA"/>
</dbReference>
<reference evidence="15 16" key="2">
    <citation type="submission" date="2009-02" db="EMBL/GenBank/DDBJ databases">
        <title>Draft genome sequence of Eubacterium hallii (DSM 3353).</title>
        <authorList>
            <person name="Sudarsanam P."/>
            <person name="Ley R."/>
            <person name="Guruge J."/>
            <person name="Turnbaugh P.J."/>
            <person name="Mahowald M."/>
            <person name="Liep D."/>
            <person name="Gordon J."/>
        </authorList>
    </citation>
    <scope>NUCLEOTIDE SEQUENCE [LARGE SCALE GENOMIC DNA]</scope>
    <source>
        <strain evidence="15 16">DSM 3353</strain>
    </source>
</reference>
<dbReference type="Pfam" id="PF01210">
    <property type="entry name" value="NAD_Gly3P_dh_N"/>
    <property type="match status" value="1"/>
</dbReference>
<keyword evidence="5 10" id="KW-0520">NAD</keyword>
<dbReference type="InterPro" id="IPR008927">
    <property type="entry name" value="6-PGluconate_DH-like_C_sf"/>
</dbReference>
<evidence type="ECO:0000259" key="14">
    <source>
        <dbReference type="Pfam" id="PF07479"/>
    </source>
</evidence>
<dbReference type="EC" id="1.1.1.94" evidence="12"/>
<dbReference type="Proteomes" id="UP000003174">
    <property type="component" value="Unassembled WGS sequence"/>
</dbReference>
<evidence type="ECO:0000256" key="5">
    <source>
        <dbReference type="ARBA" id="ARBA00023027"/>
    </source>
</evidence>
<keyword evidence="6" id="KW-0443">Lipid metabolism</keyword>
<evidence type="ECO:0000256" key="10">
    <source>
        <dbReference type="PIRSR" id="PIRSR000114-3"/>
    </source>
</evidence>
<evidence type="ECO:0000256" key="11">
    <source>
        <dbReference type="RuleBase" id="RU000437"/>
    </source>
</evidence>
<comment type="catalytic activity">
    <reaction evidence="12">
        <text>sn-glycerol 3-phosphate + NADP(+) = dihydroxyacetone phosphate + NADPH + H(+)</text>
        <dbReference type="Rhea" id="RHEA:11096"/>
        <dbReference type="ChEBI" id="CHEBI:15378"/>
        <dbReference type="ChEBI" id="CHEBI:57597"/>
        <dbReference type="ChEBI" id="CHEBI:57642"/>
        <dbReference type="ChEBI" id="CHEBI:57783"/>
        <dbReference type="ChEBI" id="CHEBI:58349"/>
        <dbReference type="EC" id="1.1.1.94"/>
    </reaction>
</comment>
<dbReference type="GO" id="GO:0005829">
    <property type="term" value="C:cytosol"/>
    <property type="evidence" value="ECO:0007669"/>
    <property type="project" value="TreeGrafter"/>
</dbReference>
<feature type="active site" description="Proton acceptor" evidence="9">
    <location>
        <position position="224"/>
    </location>
</feature>
<keyword evidence="8" id="KW-1208">Phospholipid metabolism</keyword>
<dbReference type="Gene3D" id="1.10.1040.10">
    <property type="entry name" value="N-(1-d-carboxylethyl)-l-norvaline Dehydrogenase, domain 2"/>
    <property type="match status" value="1"/>
</dbReference>
<accession>C0EY99</accession>
<protein>
    <recommendedName>
        <fullName evidence="12">Glycerol-3-phosphate dehydrogenase</fullName>
        <ecNumber evidence="12">1.1.1.94</ecNumber>
    </recommendedName>
</protein>
<dbReference type="InterPro" id="IPR013328">
    <property type="entry name" value="6PGD_dom2"/>
</dbReference>
<keyword evidence="4 11" id="KW-0560">Oxidoreductase</keyword>
<dbReference type="GO" id="GO:0005975">
    <property type="term" value="P:carbohydrate metabolic process"/>
    <property type="evidence" value="ECO:0007669"/>
    <property type="project" value="InterPro"/>
</dbReference>
<dbReference type="PRINTS" id="PR00077">
    <property type="entry name" value="GPDHDRGNASE"/>
</dbReference>
<gene>
    <name evidence="15" type="primary">gpsA</name>
    <name evidence="15" type="ORF">EUBHAL_02401</name>
</gene>
<dbReference type="InterPro" id="IPR006109">
    <property type="entry name" value="G3P_DH_NAD-dep_C"/>
</dbReference>
<dbReference type="GO" id="GO:0046168">
    <property type="term" value="P:glycerol-3-phosphate catabolic process"/>
    <property type="evidence" value="ECO:0007669"/>
    <property type="project" value="InterPro"/>
</dbReference>
<dbReference type="eggNOG" id="COG0240">
    <property type="taxonomic scope" value="Bacteria"/>
</dbReference>
<dbReference type="SUPFAM" id="SSF51735">
    <property type="entry name" value="NAD(P)-binding Rossmann-fold domains"/>
    <property type="match status" value="1"/>
</dbReference>
<dbReference type="PANTHER" id="PTHR11728:SF1">
    <property type="entry name" value="GLYCEROL-3-PHOSPHATE DEHYDROGENASE [NAD(+)] 2, CHLOROPLASTIC"/>
    <property type="match status" value="1"/>
</dbReference>
<organism evidence="15 16">
    <name type="scientific">Anaerobutyricum hallii DSM 3353</name>
    <dbReference type="NCBI Taxonomy" id="411469"/>
    <lineage>
        <taxon>Bacteria</taxon>
        <taxon>Bacillati</taxon>
        <taxon>Bacillota</taxon>
        <taxon>Clostridia</taxon>
        <taxon>Lachnospirales</taxon>
        <taxon>Lachnospiraceae</taxon>
        <taxon>Anaerobutyricum</taxon>
    </lineage>
</organism>